<proteinExistence type="predicted"/>
<dbReference type="SUPFAM" id="SSF56672">
    <property type="entry name" value="DNA/RNA polymerases"/>
    <property type="match status" value="1"/>
</dbReference>
<accession>A0A1X7VA99</accession>
<dbReference type="PANTHER" id="PTHR33050:SF7">
    <property type="entry name" value="RIBONUCLEASE H"/>
    <property type="match status" value="1"/>
</dbReference>
<name>A0A1X7VA99_AMPQE</name>
<feature type="domain" description="Reverse transcriptase" evidence="1">
    <location>
        <begin position="1"/>
        <end position="95"/>
    </location>
</feature>
<dbReference type="EnsemblMetazoa" id="Aqu2.1.36946_001">
    <property type="protein sequence ID" value="Aqu2.1.36946_001"/>
    <property type="gene ID" value="Aqu2.1.36946"/>
</dbReference>
<evidence type="ECO:0000313" key="2">
    <source>
        <dbReference type="EnsemblMetazoa" id="Aqu2.1.36946_001"/>
    </source>
</evidence>
<protein>
    <recommendedName>
        <fullName evidence="1">Reverse transcriptase domain-containing protein</fullName>
    </recommendedName>
</protein>
<dbReference type="InParanoid" id="A0A1X7VA99"/>
<sequence length="192" mass="21316">LLKTASASSHVSFGLSSAPWEFTKTLKPALTFLIELGVRLVAYIDDILVLVESAEPVKDHTEGLVHLLENLDFIIHPEKLVMIPTQEIEFLGMMVDSCYLEFSLPCQKIKLRQQAAKMGSKLDPPTACKVSRLLGKLHLVSQAVSPGPLYCRGIPRDLTTSLEQSTQCYNAPCPLSQPAREDLNWWLSLLPC</sequence>
<reference evidence="2" key="1">
    <citation type="submission" date="2017-05" db="UniProtKB">
        <authorList>
            <consortium name="EnsemblMetazoa"/>
        </authorList>
    </citation>
    <scope>IDENTIFICATION</scope>
</reference>
<organism evidence="2">
    <name type="scientific">Amphimedon queenslandica</name>
    <name type="common">Sponge</name>
    <dbReference type="NCBI Taxonomy" id="400682"/>
    <lineage>
        <taxon>Eukaryota</taxon>
        <taxon>Metazoa</taxon>
        <taxon>Porifera</taxon>
        <taxon>Demospongiae</taxon>
        <taxon>Heteroscleromorpha</taxon>
        <taxon>Haplosclerida</taxon>
        <taxon>Niphatidae</taxon>
        <taxon>Amphimedon</taxon>
    </lineage>
</organism>
<dbReference type="PROSITE" id="PS50878">
    <property type="entry name" value="RT_POL"/>
    <property type="match status" value="1"/>
</dbReference>
<evidence type="ECO:0000259" key="1">
    <source>
        <dbReference type="PROSITE" id="PS50878"/>
    </source>
</evidence>
<dbReference type="InterPro" id="IPR052055">
    <property type="entry name" value="Hepadnavirus_pol/RT"/>
</dbReference>
<dbReference type="Pfam" id="PF00078">
    <property type="entry name" value="RVT_1"/>
    <property type="match status" value="1"/>
</dbReference>
<dbReference type="InterPro" id="IPR043128">
    <property type="entry name" value="Rev_trsase/Diguanyl_cyclase"/>
</dbReference>
<dbReference type="InterPro" id="IPR000477">
    <property type="entry name" value="RT_dom"/>
</dbReference>
<dbReference type="Gene3D" id="3.30.70.270">
    <property type="match status" value="1"/>
</dbReference>
<dbReference type="AlphaFoldDB" id="A0A1X7VA99"/>
<dbReference type="PANTHER" id="PTHR33050">
    <property type="entry name" value="REVERSE TRANSCRIPTASE DOMAIN-CONTAINING PROTEIN"/>
    <property type="match status" value="1"/>
</dbReference>
<dbReference type="InterPro" id="IPR043502">
    <property type="entry name" value="DNA/RNA_pol_sf"/>
</dbReference>